<gene>
    <name evidence="2" type="ORF">P5673_012976</name>
</gene>
<proteinExistence type="predicted"/>
<dbReference type="AlphaFoldDB" id="A0AAD9V7K3"/>
<sequence>MDECKKPNTELESDNMAREPFKATKIWNELVEHLRTNVEHRRRRWKFQYYENCFRGGDVIEVLHSYIQSNPHLSNDATRDQVRCFCQILLEKRIIECVTTENSKTKSYCFEGGNKLYRFSSHNDSFDHNSISSPSQDAKKLGRRRSVLGQWDHKAIRRRSLGSTPKAQKRFADLLLPETVPSPAISDPSVTRTQEIPSKRRRLSLDAGAILRKNKTAMLSNSAKSKDFISEIWFEIALSQILQLTEVPFLEEILAAQTTDHGMGEVVLSNIMLEHENESSYNKGKNVLEPSSSACFQAGIECMKLQNDFPLPQLHVDHLSSYVNLTNAKEAGIQQLLLEYYGSLLDSLIPSNLTDLVNAVISTLVDDWSKIKSFLPLLALMLSTNQRKHLKNLLNFIGRSTESNGGRYIIKRFTSAILPKDIRDKNSGQHVLSLMVRHHQLMFTTPTSVKELFQRNVYYMKQGMCPPFLSKVSRQLSVEEYQQQKLQTTNESLSDLMTFIMDNLHMPLKEKEERLKVFQKHHTAVFLQHFPDGEM</sequence>
<dbReference type="InterPro" id="IPR036390">
    <property type="entry name" value="WH_DNA-bd_sf"/>
</dbReference>
<dbReference type="InterPro" id="IPR000591">
    <property type="entry name" value="DEP_dom"/>
</dbReference>
<evidence type="ECO:0000313" key="3">
    <source>
        <dbReference type="Proteomes" id="UP001249851"/>
    </source>
</evidence>
<dbReference type="SMART" id="SM00049">
    <property type="entry name" value="DEP"/>
    <property type="match status" value="1"/>
</dbReference>
<dbReference type="Gene3D" id="1.10.10.10">
    <property type="entry name" value="Winged helix-like DNA-binding domain superfamily/Winged helix DNA-binding domain"/>
    <property type="match status" value="1"/>
</dbReference>
<keyword evidence="3" id="KW-1185">Reference proteome</keyword>
<dbReference type="InterPro" id="IPR036388">
    <property type="entry name" value="WH-like_DNA-bd_sf"/>
</dbReference>
<evidence type="ECO:0000259" key="1">
    <source>
        <dbReference type="PROSITE" id="PS50186"/>
    </source>
</evidence>
<dbReference type="GO" id="GO:0035556">
    <property type="term" value="P:intracellular signal transduction"/>
    <property type="evidence" value="ECO:0007669"/>
    <property type="project" value="InterPro"/>
</dbReference>
<dbReference type="PANTHER" id="PTHR16206">
    <property type="entry name" value="DEP DOMAIN-CONTAINING"/>
    <property type="match status" value="1"/>
</dbReference>
<dbReference type="SUPFAM" id="SSF46785">
    <property type="entry name" value="Winged helix' DNA-binding domain"/>
    <property type="match status" value="1"/>
</dbReference>
<reference evidence="2" key="1">
    <citation type="journal article" date="2023" name="G3 (Bethesda)">
        <title>Whole genome assembly and annotation of the endangered Caribbean coral Acropora cervicornis.</title>
        <authorList>
            <person name="Selwyn J.D."/>
            <person name="Vollmer S.V."/>
        </authorList>
    </citation>
    <scope>NUCLEOTIDE SEQUENCE</scope>
    <source>
        <strain evidence="2">K2</strain>
    </source>
</reference>
<dbReference type="EMBL" id="JARQWQ010000024">
    <property type="protein sequence ID" value="KAK2563957.1"/>
    <property type="molecule type" value="Genomic_DNA"/>
</dbReference>
<dbReference type="PROSITE" id="PS50186">
    <property type="entry name" value="DEP"/>
    <property type="match status" value="1"/>
</dbReference>
<feature type="domain" description="DEP" evidence="1">
    <location>
        <begin position="34"/>
        <end position="121"/>
    </location>
</feature>
<reference evidence="2" key="2">
    <citation type="journal article" date="2023" name="Science">
        <title>Genomic signatures of disease resistance in endangered staghorn corals.</title>
        <authorList>
            <person name="Vollmer S.V."/>
            <person name="Selwyn J.D."/>
            <person name="Despard B.A."/>
            <person name="Roesel C.L."/>
        </authorList>
    </citation>
    <scope>NUCLEOTIDE SEQUENCE</scope>
    <source>
        <strain evidence="2">K2</strain>
    </source>
</reference>
<dbReference type="Proteomes" id="UP001249851">
    <property type="component" value="Unassembled WGS sequence"/>
</dbReference>
<dbReference type="PANTHER" id="PTHR16206:SF4">
    <property type="entry name" value="PROTEIN LET-99"/>
    <property type="match status" value="1"/>
</dbReference>
<comment type="caution">
    <text evidence="2">The sequence shown here is derived from an EMBL/GenBank/DDBJ whole genome shotgun (WGS) entry which is preliminary data.</text>
</comment>
<accession>A0AAD9V7K3</accession>
<protein>
    <submittedName>
        <fullName evidence="2">DEP domain-containing protein 7</fullName>
    </submittedName>
</protein>
<dbReference type="Pfam" id="PF00610">
    <property type="entry name" value="DEP"/>
    <property type="match status" value="1"/>
</dbReference>
<name>A0AAD9V7K3_ACRCE</name>
<organism evidence="2 3">
    <name type="scientific">Acropora cervicornis</name>
    <name type="common">Staghorn coral</name>
    <dbReference type="NCBI Taxonomy" id="6130"/>
    <lineage>
        <taxon>Eukaryota</taxon>
        <taxon>Metazoa</taxon>
        <taxon>Cnidaria</taxon>
        <taxon>Anthozoa</taxon>
        <taxon>Hexacorallia</taxon>
        <taxon>Scleractinia</taxon>
        <taxon>Astrocoeniina</taxon>
        <taxon>Acroporidae</taxon>
        <taxon>Acropora</taxon>
    </lineage>
</organism>
<evidence type="ECO:0000313" key="2">
    <source>
        <dbReference type="EMBL" id="KAK2563957.1"/>
    </source>
</evidence>